<dbReference type="PANTHER" id="PTHR30160">
    <property type="entry name" value="TETRAACYLDISACCHARIDE 4'-KINASE-RELATED"/>
    <property type="match status" value="1"/>
</dbReference>
<keyword evidence="1" id="KW-0328">Glycosyltransferase</keyword>
<dbReference type="Pfam" id="PF01075">
    <property type="entry name" value="Glyco_transf_9"/>
    <property type="match status" value="1"/>
</dbReference>
<comment type="similarity">
    <text evidence="3">Belongs to the glycosyltransferase 9 family.</text>
</comment>
<dbReference type="EMBL" id="JAVIKH010000009">
    <property type="protein sequence ID" value="MDX8336361.1"/>
    <property type="molecule type" value="Genomic_DNA"/>
</dbReference>
<evidence type="ECO:0000313" key="7">
    <source>
        <dbReference type="Proteomes" id="UP001279681"/>
    </source>
</evidence>
<evidence type="ECO:0000256" key="1">
    <source>
        <dbReference type="ARBA" id="ARBA00022676"/>
    </source>
</evidence>
<name>A0ABU4WA12_9FUSO</name>
<reference evidence="7" key="1">
    <citation type="submission" date="2023-07" db="EMBL/GenBank/DDBJ databases">
        <authorList>
            <person name="Colorado M.A."/>
            <person name="Villamil L.M."/>
            <person name="Melo J.F."/>
            <person name="Rodriguez J.A."/>
            <person name="Ruiz R.Y."/>
        </authorList>
    </citation>
    <scope>NUCLEOTIDE SEQUENCE [LARGE SCALE GENOMIC DNA]</scope>
    <source>
        <strain evidence="7">C33</strain>
    </source>
</reference>
<dbReference type="InterPro" id="IPR011910">
    <property type="entry name" value="RfaF"/>
</dbReference>
<dbReference type="PANTHER" id="PTHR30160:SF1">
    <property type="entry name" value="LIPOPOLYSACCHARIDE 1,2-N-ACETYLGLUCOSAMINETRANSFERASE-RELATED"/>
    <property type="match status" value="1"/>
</dbReference>
<dbReference type="EC" id="2.4.99.24" evidence="4"/>
<dbReference type="Proteomes" id="UP001279681">
    <property type="component" value="Unassembled WGS sequence"/>
</dbReference>
<dbReference type="InterPro" id="IPR002201">
    <property type="entry name" value="Glyco_trans_9"/>
</dbReference>
<dbReference type="NCBIfam" id="TIGR02195">
    <property type="entry name" value="heptsyl_trn_II"/>
    <property type="match status" value="1"/>
</dbReference>
<evidence type="ECO:0000256" key="3">
    <source>
        <dbReference type="ARBA" id="ARBA00043995"/>
    </source>
</evidence>
<keyword evidence="2" id="KW-0808">Transferase</keyword>
<organism evidence="6 7">
    <name type="scientific">Candidatus Cetobacterium colombiensis</name>
    <dbReference type="NCBI Taxonomy" id="3073100"/>
    <lineage>
        <taxon>Bacteria</taxon>
        <taxon>Fusobacteriati</taxon>
        <taxon>Fusobacteriota</taxon>
        <taxon>Fusobacteriia</taxon>
        <taxon>Fusobacteriales</taxon>
        <taxon>Fusobacteriaceae</taxon>
        <taxon>Cetobacterium</taxon>
    </lineage>
</organism>
<evidence type="ECO:0000313" key="6">
    <source>
        <dbReference type="EMBL" id="MDX8336361.1"/>
    </source>
</evidence>
<sequence>MKILIIHTAFIGDIVLSTPLLKRIKEIYPEAKITYVTTPIGATILRNNPNLTEIIEYDKRGNHSGIKGLINLGRRLRYENFNLVLTLHRYLRSSVLSWLTRSPQRIGYDTASGAFLFTKKINYDKNKHEVEKILSFMGEIPKLPRKDYPVELFPGKKEVETIDRIWSENKLESQKVIAIAPGSKWFTKKWPLEYFNEVIDLLVNNDYKIVIIGGKDELFLNIKVQKNVIDLRGKTTLLEVAEILKRTALVLTNDSSPIHIASAYKTTNILAIFGPTVKEFGFFPWSENSEVLQVENLSCRPCAIHGGNKCPKGHFKCMLDIKPELVYKKILQILERK</sequence>
<keyword evidence="7" id="KW-1185">Reference proteome</keyword>
<proteinExistence type="inferred from homology"/>
<dbReference type="CDD" id="cd03789">
    <property type="entry name" value="GT9_LPS_heptosyltransferase"/>
    <property type="match status" value="1"/>
</dbReference>
<comment type="caution">
    <text evidence="6">The sequence shown here is derived from an EMBL/GenBank/DDBJ whole genome shotgun (WGS) entry which is preliminary data.</text>
</comment>
<dbReference type="SUPFAM" id="SSF53756">
    <property type="entry name" value="UDP-Glycosyltransferase/glycogen phosphorylase"/>
    <property type="match status" value="1"/>
</dbReference>
<accession>A0ABU4WA12</accession>
<dbReference type="InterPro" id="IPR051199">
    <property type="entry name" value="LPS_LOS_Heptosyltrfase"/>
</dbReference>
<dbReference type="RefSeq" id="WP_320313766.1">
    <property type="nucleotide sequence ID" value="NZ_JAVIKH010000009.1"/>
</dbReference>
<comment type="catalytic activity">
    <reaction evidence="5">
        <text>an L-alpha-D-Hep-(1-&gt;5)-[alpha-Kdo-(2-&gt;4)]-alpha-Kdo-(2-&gt;6)-lipid A + ADP-L-glycero-beta-D-manno-heptose = an L-alpha-D-Hep-(1-&gt;3)-L-alpha-D-Hep-(1-&gt;5)-[alpha-Kdo-(2-&gt;4)]-alpha-Kdo-(2-&gt;6)-lipid A + ADP + H(+)</text>
        <dbReference type="Rhea" id="RHEA:74071"/>
        <dbReference type="ChEBI" id="CHEBI:15378"/>
        <dbReference type="ChEBI" id="CHEBI:61506"/>
        <dbReference type="ChEBI" id="CHEBI:193068"/>
        <dbReference type="ChEBI" id="CHEBI:193069"/>
        <dbReference type="ChEBI" id="CHEBI:456216"/>
        <dbReference type="EC" id="2.4.99.24"/>
    </reaction>
</comment>
<evidence type="ECO:0000256" key="2">
    <source>
        <dbReference type="ARBA" id="ARBA00022679"/>
    </source>
</evidence>
<evidence type="ECO:0000256" key="5">
    <source>
        <dbReference type="ARBA" id="ARBA00047503"/>
    </source>
</evidence>
<gene>
    <name evidence="6" type="primary">waaF</name>
    <name evidence="6" type="ORF">RFV38_07615</name>
</gene>
<evidence type="ECO:0000256" key="4">
    <source>
        <dbReference type="ARBA" id="ARBA00044042"/>
    </source>
</evidence>
<protein>
    <recommendedName>
        <fullName evidence="4">lipopolysaccharide heptosyltransferase II</fullName>
        <ecNumber evidence="4">2.4.99.24</ecNumber>
    </recommendedName>
</protein>
<dbReference type="Gene3D" id="3.40.50.2000">
    <property type="entry name" value="Glycogen Phosphorylase B"/>
    <property type="match status" value="2"/>
</dbReference>